<feature type="binding site" evidence="3">
    <location>
        <position position="365"/>
    </location>
    <ligand>
        <name>Mn(2+)</name>
        <dbReference type="ChEBI" id="CHEBI:29035"/>
        <label>2</label>
    </ligand>
</feature>
<evidence type="ECO:0000256" key="2">
    <source>
        <dbReference type="ARBA" id="ARBA00022801"/>
    </source>
</evidence>
<dbReference type="Proteomes" id="UP000190541">
    <property type="component" value="Unassembled WGS sequence"/>
</dbReference>
<feature type="domain" description="Peptidase M20 dimerisation" evidence="4">
    <location>
        <begin position="191"/>
        <end position="282"/>
    </location>
</feature>
<dbReference type="PIRSF" id="PIRSF005962">
    <property type="entry name" value="Pept_M20D_amidohydro"/>
    <property type="match status" value="1"/>
</dbReference>
<dbReference type="PANTHER" id="PTHR11014:SF63">
    <property type="entry name" value="METALLOPEPTIDASE, PUTATIVE (AFU_ORTHOLOGUE AFUA_6G09600)-RELATED"/>
    <property type="match status" value="1"/>
</dbReference>
<gene>
    <name evidence="5" type="ORF">SAMN05660226_02731</name>
</gene>
<dbReference type="AlphaFoldDB" id="A0A1T5DDI6"/>
<evidence type="ECO:0000313" key="5">
    <source>
        <dbReference type="EMBL" id="SKB69681.1"/>
    </source>
</evidence>
<keyword evidence="3" id="KW-0479">Metal-binding</keyword>
<evidence type="ECO:0000256" key="1">
    <source>
        <dbReference type="ARBA" id="ARBA00006153"/>
    </source>
</evidence>
<dbReference type="InterPro" id="IPR017439">
    <property type="entry name" value="Amidohydrolase"/>
</dbReference>
<dbReference type="SUPFAM" id="SSF55031">
    <property type="entry name" value="Bacterial exopeptidase dimerisation domain"/>
    <property type="match status" value="1"/>
</dbReference>
<feature type="binding site" evidence="3">
    <location>
        <position position="105"/>
    </location>
    <ligand>
        <name>Mn(2+)</name>
        <dbReference type="ChEBI" id="CHEBI:29035"/>
        <label>2</label>
    </ligand>
</feature>
<dbReference type="OrthoDB" id="9776731at2"/>
<proteinExistence type="inferred from homology"/>
<dbReference type="Gene3D" id="3.40.630.10">
    <property type="entry name" value="Zn peptidases"/>
    <property type="match status" value="1"/>
</dbReference>
<dbReference type="Pfam" id="PF07687">
    <property type="entry name" value="M20_dimer"/>
    <property type="match status" value="1"/>
</dbReference>
<dbReference type="GO" id="GO:0016787">
    <property type="term" value="F:hydrolase activity"/>
    <property type="evidence" value="ECO:0007669"/>
    <property type="project" value="UniProtKB-KW"/>
</dbReference>
<dbReference type="InterPro" id="IPR011650">
    <property type="entry name" value="Peptidase_M20_dimer"/>
</dbReference>
<organism evidence="5 6">
    <name type="scientific">Parapedobacter luteus</name>
    <dbReference type="NCBI Taxonomy" id="623280"/>
    <lineage>
        <taxon>Bacteria</taxon>
        <taxon>Pseudomonadati</taxon>
        <taxon>Bacteroidota</taxon>
        <taxon>Sphingobacteriia</taxon>
        <taxon>Sphingobacteriales</taxon>
        <taxon>Sphingobacteriaceae</taxon>
        <taxon>Parapedobacter</taxon>
    </lineage>
</organism>
<dbReference type="GO" id="GO:0046872">
    <property type="term" value="F:metal ion binding"/>
    <property type="evidence" value="ECO:0007669"/>
    <property type="project" value="UniProtKB-KW"/>
</dbReference>
<reference evidence="5 6" key="1">
    <citation type="submission" date="2017-02" db="EMBL/GenBank/DDBJ databases">
        <authorList>
            <person name="Peterson S.W."/>
        </authorList>
    </citation>
    <scope>NUCLEOTIDE SEQUENCE [LARGE SCALE GENOMIC DNA]</scope>
    <source>
        <strain evidence="5 6">DSM 22899</strain>
    </source>
</reference>
<dbReference type="EMBL" id="FUYS01000006">
    <property type="protein sequence ID" value="SKB69681.1"/>
    <property type="molecule type" value="Genomic_DNA"/>
</dbReference>
<dbReference type="FunFam" id="3.30.70.360:FF:000014">
    <property type="entry name" value="N-acyl-L-amino acid amidohydrolase"/>
    <property type="match status" value="1"/>
</dbReference>
<comment type="cofactor">
    <cofactor evidence="3">
        <name>Mn(2+)</name>
        <dbReference type="ChEBI" id="CHEBI:29035"/>
    </cofactor>
    <text evidence="3">The Mn(2+) ion enhances activity.</text>
</comment>
<dbReference type="STRING" id="623280.SAMN05660226_02731"/>
<feature type="binding site" evidence="3">
    <location>
        <position position="103"/>
    </location>
    <ligand>
        <name>Mn(2+)</name>
        <dbReference type="ChEBI" id="CHEBI:29035"/>
        <label>2</label>
    </ligand>
</feature>
<dbReference type="PANTHER" id="PTHR11014">
    <property type="entry name" value="PEPTIDASE M20 FAMILY MEMBER"/>
    <property type="match status" value="1"/>
</dbReference>
<comment type="similarity">
    <text evidence="1">Belongs to the peptidase M20 family.</text>
</comment>
<keyword evidence="6" id="KW-1185">Reference proteome</keyword>
<keyword evidence="3" id="KW-0464">Manganese</keyword>
<keyword evidence="2 5" id="KW-0378">Hydrolase</keyword>
<dbReference type="CDD" id="cd03886">
    <property type="entry name" value="M20_Acy1"/>
    <property type="match status" value="1"/>
</dbReference>
<dbReference type="InterPro" id="IPR036264">
    <property type="entry name" value="Bact_exopeptidase_dim_dom"/>
</dbReference>
<sequence length="393" mass="42634">MKNKIGTLAAQIFEQTVAQRRHLHQHPELSFEEYQTSAFVRAELERLAIPYRSMANTGLVAEIVGDRPSGNVVALRADMDALPITEVAGRIYGSKHEGVMHACGHDAHTASLLGTAHILQSLKADFGGTVKLIFQPGEERLPGGASLMIKEGVLQNPAPQAVIGQHVMPLIPAGKVGFRAGKYMASTDELYVTVRGKGGHGAQPQQNIDPVVIAAHIITALQQVVSRIADPKMPTVLSIGKVVANGATNVIPNEVYMEGTFRTFDEKWRKEAHAQMKKIASGIAESMGGTCDFEVRVGYPFLVNEEQLTARVREYAVEFLGEEHVVDLDLWLAGEDFAYYSQVADACFYRLGTGNEAKGITAAVHTPTFDIDEKALAISTGLMAYIALRQLGN</sequence>
<protein>
    <submittedName>
        <fullName evidence="5">Amidohydrolase</fullName>
    </submittedName>
</protein>
<dbReference type="Pfam" id="PF01546">
    <property type="entry name" value="Peptidase_M20"/>
    <property type="match status" value="1"/>
</dbReference>
<feature type="binding site" evidence="3">
    <location>
        <position position="139"/>
    </location>
    <ligand>
        <name>Mn(2+)</name>
        <dbReference type="ChEBI" id="CHEBI:29035"/>
        <label>2</label>
    </ligand>
</feature>
<evidence type="ECO:0000313" key="6">
    <source>
        <dbReference type="Proteomes" id="UP000190541"/>
    </source>
</evidence>
<evidence type="ECO:0000259" key="4">
    <source>
        <dbReference type="Pfam" id="PF07687"/>
    </source>
</evidence>
<dbReference type="Gene3D" id="3.30.70.360">
    <property type="match status" value="1"/>
</dbReference>
<dbReference type="InterPro" id="IPR002933">
    <property type="entry name" value="Peptidase_M20"/>
</dbReference>
<name>A0A1T5DDI6_9SPHI</name>
<accession>A0A1T5DDI6</accession>
<dbReference type="NCBIfam" id="TIGR01891">
    <property type="entry name" value="amidohydrolases"/>
    <property type="match status" value="1"/>
</dbReference>
<feature type="binding site" evidence="3">
    <location>
        <position position="166"/>
    </location>
    <ligand>
        <name>Mn(2+)</name>
        <dbReference type="ChEBI" id="CHEBI:29035"/>
        <label>2</label>
    </ligand>
</feature>
<evidence type="ECO:0000256" key="3">
    <source>
        <dbReference type="PIRSR" id="PIRSR005962-1"/>
    </source>
</evidence>
<dbReference type="RefSeq" id="WP_079717407.1">
    <property type="nucleotide sequence ID" value="NZ_FUYS01000006.1"/>
</dbReference>
<dbReference type="SUPFAM" id="SSF53187">
    <property type="entry name" value="Zn-dependent exopeptidases"/>
    <property type="match status" value="1"/>
</dbReference>